<dbReference type="PANTHER" id="PTHR43308">
    <property type="entry name" value="OUTER MEMBRANE PROTEIN ALPHA-RELATED"/>
    <property type="match status" value="1"/>
</dbReference>
<evidence type="ECO:0000313" key="4">
    <source>
        <dbReference type="Proteomes" id="UP001649230"/>
    </source>
</evidence>
<accession>A0ABY3SKF3</accession>
<evidence type="ECO:0000313" key="3">
    <source>
        <dbReference type="EMBL" id="UJF34523.1"/>
    </source>
</evidence>
<dbReference type="PANTHER" id="PTHR43308:SF5">
    <property type="entry name" value="S-LAYER PROTEIN _ PEPTIDOGLYCAN ENDO-BETA-N-ACETYLGLUCOSAMINIDASE"/>
    <property type="match status" value="1"/>
</dbReference>
<dbReference type="Gene3D" id="2.60.40.680">
    <property type="match status" value="1"/>
</dbReference>
<dbReference type="InterPro" id="IPR002102">
    <property type="entry name" value="Cohesin_dom"/>
</dbReference>
<keyword evidence="1" id="KW-0732">Signal</keyword>
<feature type="chain" id="PRO_5045385544" evidence="1">
    <location>
        <begin position="35"/>
        <end position="614"/>
    </location>
</feature>
<feature type="signal peptide" evidence="1">
    <location>
        <begin position="1"/>
        <end position="34"/>
    </location>
</feature>
<proteinExistence type="predicted"/>
<dbReference type="RefSeq" id="WP_235121097.1">
    <property type="nucleotide sequence ID" value="NZ_CP090978.1"/>
</dbReference>
<feature type="domain" description="SLH" evidence="2">
    <location>
        <begin position="422"/>
        <end position="483"/>
    </location>
</feature>
<name>A0ABY3SKF3_9BACL</name>
<keyword evidence="4" id="KW-1185">Reference proteome</keyword>
<evidence type="ECO:0000259" key="2">
    <source>
        <dbReference type="PROSITE" id="PS51272"/>
    </source>
</evidence>
<dbReference type="PROSITE" id="PS51272">
    <property type="entry name" value="SLH"/>
    <property type="match status" value="3"/>
</dbReference>
<dbReference type="Proteomes" id="UP001649230">
    <property type="component" value="Chromosome"/>
</dbReference>
<feature type="domain" description="SLH" evidence="2">
    <location>
        <begin position="484"/>
        <end position="547"/>
    </location>
</feature>
<dbReference type="InterPro" id="IPR008965">
    <property type="entry name" value="CBM2/CBM3_carb-bd_dom_sf"/>
</dbReference>
<organism evidence="3 4">
    <name type="scientific">Paenibacillus hexagrammi</name>
    <dbReference type="NCBI Taxonomy" id="2908839"/>
    <lineage>
        <taxon>Bacteria</taxon>
        <taxon>Bacillati</taxon>
        <taxon>Bacillota</taxon>
        <taxon>Bacilli</taxon>
        <taxon>Bacillales</taxon>
        <taxon>Paenibacillaceae</taxon>
        <taxon>Paenibacillus</taxon>
    </lineage>
</organism>
<gene>
    <name evidence="3" type="ORF">L0M14_04890</name>
</gene>
<dbReference type="Pfam" id="PF00395">
    <property type="entry name" value="SLH"/>
    <property type="match status" value="3"/>
</dbReference>
<dbReference type="CDD" id="cd08548">
    <property type="entry name" value="Type_I_cohesin_like"/>
    <property type="match status" value="1"/>
</dbReference>
<dbReference type="InterPro" id="IPR001119">
    <property type="entry name" value="SLH_dom"/>
</dbReference>
<dbReference type="EMBL" id="CP090978">
    <property type="protein sequence ID" value="UJF34523.1"/>
    <property type="molecule type" value="Genomic_DNA"/>
</dbReference>
<protein>
    <submittedName>
        <fullName evidence="3">S-layer homology domain-containing protein</fullName>
    </submittedName>
</protein>
<sequence>MFIYKKLIRPLRCLPVVLLTLAAVVSSGPTEVLAAPASPVHVTFGTVSAKKGDHMRIPVSMSKPPAGIGSYGIQVDFDPTKFEVVSITPSYGSTDATTCHEADQGCFASNIDQTNGWIRAIWADASGGDKPLTEAQELFVIEAIPKQTGENTFSVQVTDPENLNFTDKDMHALPVDVSAGKITASNRPSATPVVATGSVNIVVNGQKQENSATMTKTKVNDRTVVSLNVDEAKVTQQLNNKQLKTLLLPVTEDSDEVVGELNGKLVKTMEGQEATLEIRTNRASYTLPAAQINIDKISSTFGKETSLQDIKINVSIAETTEDKKKQAESAAADGGMSISVPPVDFTVKAQYGDHTVDVDRFNSYVERSIALPDGVDPSKMTTGVVVDDNGSLTHIPTKITQVDGKYYATINSLTNSTYTVVWHPKTFVDTKNYWAGKEINDLASRLVVQGVTGDSFAPERAITRAEFTAIVLRSLGLHEGKDNTVFSFNDVKDNDWYRHDVQTAASYGLIGGYADGSFQPNASITRAEAMVILSRASALAKLDTASSGEVDQLLRTFEDNASVGDWARSAVASAIKQGITQGTGGKLEPAQPITRAQTAVMVRRMLVKAALINE</sequence>
<evidence type="ECO:0000256" key="1">
    <source>
        <dbReference type="SAM" id="SignalP"/>
    </source>
</evidence>
<dbReference type="SUPFAM" id="SSF49384">
    <property type="entry name" value="Carbohydrate-binding domain"/>
    <property type="match status" value="1"/>
</dbReference>
<feature type="domain" description="SLH" evidence="2">
    <location>
        <begin position="554"/>
        <end position="614"/>
    </location>
</feature>
<dbReference type="InterPro" id="IPR051465">
    <property type="entry name" value="Cell_Envelope_Struct_Comp"/>
</dbReference>
<reference evidence="3 4" key="1">
    <citation type="journal article" date="2024" name="Int. J. Syst. Evol. Microbiol.">
        <title>Paenibacillus hexagrammi sp. nov., a novel bacterium isolated from the gut content of Hexagrammos agrammus.</title>
        <authorList>
            <person name="Jung H.K."/>
            <person name="Kim D.G."/>
            <person name="Zin H."/>
            <person name="Park J."/>
            <person name="Jung H."/>
            <person name="Kim Y.O."/>
            <person name="Kong H.J."/>
            <person name="Kim J.W."/>
            <person name="Kim Y.S."/>
        </authorList>
    </citation>
    <scope>NUCLEOTIDE SEQUENCE [LARGE SCALE GENOMIC DNA]</scope>
    <source>
        <strain evidence="3 4">YPD9-1</strain>
    </source>
</reference>
<dbReference type="Pfam" id="PF00963">
    <property type="entry name" value="Cohesin"/>
    <property type="match status" value="1"/>
</dbReference>